<feature type="transmembrane region" description="Helical" evidence="1">
    <location>
        <begin position="90"/>
        <end position="110"/>
    </location>
</feature>
<comment type="caution">
    <text evidence="2">The sequence shown here is derived from an EMBL/GenBank/DDBJ whole genome shotgun (WGS) entry which is preliminary data.</text>
</comment>
<feature type="transmembrane region" description="Helical" evidence="1">
    <location>
        <begin position="57"/>
        <end position="78"/>
    </location>
</feature>
<dbReference type="EMBL" id="JACHBI010000001">
    <property type="protein sequence ID" value="MBB5571737.1"/>
    <property type="molecule type" value="Genomic_DNA"/>
</dbReference>
<keyword evidence="1" id="KW-0812">Transmembrane</keyword>
<feature type="transmembrane region" description="Helical" evidence="1">
    <location>
        <begin position="16"/>
        <end position="36"/>
    </location>
</feature>
<name>A0A7W8XLT3_9HYPH</name>
<protein>
    <submittedName>
        <fullName evidence="2">Putative membrane protein</fullName>
    </submittedName>
</protein>
<organism evidence="2 3">
    <name type="scientific">Rhizobium paranaense</name>
    <dbReference type="NCBI Taxonomy" id="1650438"/>
    <lineage>
        <taxon>Bacteria</taxon>
        <taxon>Pseudomonadati</taxon>
        <taxon>Pseudomonadota</taxon>
        <taxon>Alphaproteobacteria</taxon>
        <taxon>Hyphomicrobiales</taxon>
        <taxon>Rhizobiaceae</taxon>
        <taxon>Rhizobium/Agrobacterium group</taxon>
        <taxon>Rhizobium</taxon>
    </lineage>
</organism>
<dbReference type="RefSeq" id="WP_107107372.1">
    <property type="nucleotide sequence ID" value="NZ_JACHBI010000001.1"/>
</dbReference>
<sequence length="136" mass="15324">MIEAVVKKTGGVPSNYAIILFGLLFFPIQIVAMLFAKRRLHEGDDWERSHYQMQYRSAAAYLVIEAAVFGIKAATLFLMHGKISAEVTSLRTWLVFTTFAGYVPLAWLAIRCVRGLFLAGAKTPLVNPRSYTIWPR</sequence>
<proteinExistence type="predicted"/>
<dbReference type="AlphaFoldDB" id="A0A7W8XLT3"/>
<gene>
    <name evidence="2" type="ORF">GGD50_000313</name>
</gene>
<evidence type="ECO:0000313" key="3">
    <source>
        <dbReference type="Proteomes" id="UP000549882"/>
    </source>
</evidence>
<evidence type="ECO:0000313" key="2">
    <source>
        <dbReference type="EMBL" id="MBB5571737.1"/>
    </source>
</evidence>
<accession>A0A7W8XLT3</accession>
<keyword evidence="1" id="KW-0472">Membrane</keyword>
<evidence type="ECO:0000256" key="1">
    <source>
        <dbReference type="SAM" id="Phobius"/>
    </source>
</evidence>
<dbReference type="Proteomes" id="UP000549882">
    <property type="component" value="Unassembled WGS sequence"/>
</dbReference>
<keyword evidence="3" id="KW-1185">Reference proteome</keyword>
<reference evidence="2 3" key="1">
    <citation type="submission" date="2020-08" db="EMBL/GenBank/DDBJ databases">
        <title>Genomic Encyclopedia of Type Strains, Phase IV (KMG-V): Genome sequencing to study the core and pangenomes of soil and plant-associated prokaryotes.</title>
        <authorList>
            <person name="Whitman W."/>
        </authorList>
    </citation>
    <scope>NUCLEOTIDE SEQUENCE [LARGE SCALE GENOMIC DNA]</scope>
    <source>
        <strain evidence="2 3">SEMIA 4064</strain>
    </source>
</reference>
<keyword evidence="1" id="KW-1133">Transmembrane helix</keyword>